<accession>A0A0D2MDW5</accession>
<reference evidence="3" key="1">
    <citation type="submission" date="2014-04" db="EMBL/GenBank/DDBJ databases">
        <title>Evolutionary Origins and Diversification of the Mycorrhizal Mutualists.</title>
        <authorList>
            <consortium name="DOE Joint Genome Institute"/>
            <consortium name="Mycorrhizal Genomics Consortium"/>
            <person name="Kohler A."/>
            <person name="Kuo A."/>
            <person name="Nagy L.G."/>
            <person name="Floudas D."/>
            <person name="Copeland A."/>
            <person name="Barry K.W."/>
            <person name="Cichocki N."/>
            <person name="Veneault-Fourrey C."/>
            <person name="LaButti K."/>
            <person name="Lindquist E.A."/>
            <person name="Lipzen A."/>
            <person name="Lundell T."/>
            <person name="Morin E."/>
            <person name="Murat C."/>
            <person name="Riley R."/>
            <person name="Ohm R."/>
            <person name="Sun H."/>
            <person name="Tunlid A."/>
            <person name="Henrissat B."/>
            <person name="Grigoriev I.V."/>
            <person name="Hibbett D.S."/>
            <person name="Martin F."/>
        </authorList>
    </citation>
    <scope>NUCLEOTIDE SEQUENCE [LARGE SCALE GENOMIC DNA]</scope>
    <source>
        <strain evidence="3">FD-334 SS-4</strain>
    </source>
</reference>
<gene>
    <name evidence="2" type="ORF">HYPSUDRAFT_202640</name>
</gene>
<dbReference type="EMBL" id="KN817555">
    <property type="protein sequence ID" value="KJA21718.1"/>
    <property type="molecule type" value="Genomic_DNA"/>
</dbReference>
<keyword evidence="3" id="KW-1185">Reference proteome</keyword>
<evidence type="ECO:0000313" key="3">
    <source>
        <dbReference type="Proteomes" id="UP000054270"/>
    </source>
</evidence>
<proteinExistence type="predicted"/>
<dbReference type="OrthoDB" id="3243429at2759"/>
<dbReference type="Pfam" id="PF25597">
    <property type="entry name" value="SH3_retrovirus"/>
    <property type="match status" value="1"/>
</dbReference>
<dbReference type="InterPro" id="IPR057670">
    <property type="entry name" value="SH3_retrovirus"/>
</dbReference>
<evidence type="ECO:0000313" key="2">
    <source>
        <dbReference type="EMBL" id="KJA21718.1"/>
    </source>
</evidence>
<protein>
    <recommendedName>
        <fullName evidence="1">Retroviral polymerase SH3-like domain-containing protein</fullName>
    </recommendedName>
</protein>
<organism evidence="2 3">
    <name type="scientific">Hypholoma sublateritium (strain FD-334 SS-4)</name>
    <dbReference type="NCBI Taxonomy" id="945553"/>
    <lineage>
        <taxon>Eukaryota</taxon>
        <taxon>Fungi</taxon>
        <taxon>Dikarya</taxon>
        <taxon>Basidiomycota</taxon>
        <taxon>Agaricomycotina</taxon>
        <taxon>Agaricomycetes</taxon>
        <taxon>Agaricomycetidae</taxon>
        <taxon>Agaricales</taxon>
        <taxon>Agaricineae</taxon>
        <taxon>Strophariaceae</taxon>
        <taxon>Hypholoma</taxon>
    </lineage>
</organism>
<dbReference type="AlphaFoldDB" id="A0A0D2MDW5"/>
<evidence type="ECO:0000259" key="1">
    <source>
        <dbReference type="Pfam" id="PF25597"/>
    </source>
</evidence>
<name>A0A0D2MDW5_HYPSF</name>
<sequence>MEKCIFVGYPSGYKGWQFYNPSFPGLTRTSPVDLTPVGGHLNIPDALDLGRDNTFIPAAETALIEPKFATPHLDVPIDVPAQLELPAAPAQPAIAPNIPNIIPDAPNTLHVPAS</sequence>
<feature type="domain" description="Retroviral polymerase SH3-like" evidence="1">
    <location>
        <begin position="2"/>
        <end position="22"/>
    </location>
</feature>
<dbReference type="Proteomes" id="UP000054270">
    <property type="component" value="Unassembled WGS sequence"/>
</dbReference>